<protein>
    <submittedName>
        <fullName evidence="6">Uncharacterized protein</fullName>
    </submittedName>
</protein>
<evidence type="ECO:0000259" key="3">
    <source>
        <dbReference type="PROSITE" id="PS50158"/>
    </source>
</evidence>
<dbReference type="PANTHER" id="PTHR22639:SF3">
    <property type="entry name" value="ZINC FINGER CCHC DOMAIN-CONTAINING PROTEIN 3"/>
    <property type="match status" value="1"/>
</dbReference>
<dbReference type="SMART" id="SM00343">
    <property type="entry name" value="ZnF_C2HC"/>
    <property type="match status" value="4"/>
</dbReference>
<dbReference type="SUPFAM" id="SSF53098">
    <property type="entry name" value="Ribonuclease H-like"/>
    <property type="match status" value="1"/>
</dbReference>
<feature type="compositionally biased region" description="Basic and acidic residues" evidence="2">
    <location>
        <begin position="1047"/>
        <end position="1057"/>
    </location>
</feature>
<dbReference type="InterPro" id="IPR001584">
    <property type="entry name" value="Integrase_cat-core"/>
</dbReference>
<reference evidence="6" key="1">
    <citation type="submission" date="2025-08" db="UniProtKB">
        <authorList>
            <consortium name="RefSeq"/>
        </authorList>
    </citation>
    <scope>IDENTIFICATION</scope>
</reference>
<name>A0ABM3EEF6_SALSA</name>
<dbReference type="InterPro" id="IPR036875">
    <property type="entry name" value="Znf_CCHC_sf"/>
</dbReference>
<dbReference type="GeneID" id="123738752"/>
<feature type="compositionally biased region" description="Polar residues" evidence="2">
    <location>
        <begin position="1027"/>
        <end position="1040"/>
    </location>
</feature>
<dbReference type="Proteomes" id="UP001652741">
    <property type="component" value="Unplaced"/>
</dbReference>
<evidence type="ECO:0000256" key="2">
    <source>
        <dbReference type="SAM" id="MobiDB-lite"/>
    </source>
</evidence>
<keyword evidence="1" id="KW-0863">Zinc-finger</keyword>
<proteinExistence type="predicted"/>
<dbReference type="Pfam" id="PF00665">
    <property type="entry name" value="rve"/>
    <property type="match status" value="1"/>
</dbReference>
<feature type="domain" description="Integrase catalytic" evidence="4">
    <location>
        <begin position="493"/>
        <end position="656"/>
    </location>
</feature>
<keyword evidence="1" id="KW-0862">Zinc</keyword>
<feature type="region of interest" description="Disordered" evidence="2">
    <location>
        <begin position="193"/>
        <end position="218"/>
    </location>
</feature>
<dbReference type="InterPro" id="IPR001878">
    <property type="entry name" value="Znf_CCHC"/>
</dbReference>
<dbReference type="PROSITE" id="PS50994">
    <property type="entry name" value="INTEGRASE"/>
    <property type="match status" value="1"/>
</dbReference>
<dbReference type="Gene3D" id="3.30.420.10">
    <property type="entry name" value="Ribonuclease H-like superfamily/Ribonuclease H"/>
    <property type="match status" value="1"/>
</dbReference>
<keyword evidence="1" id="KW-0479">Metal-binding</keyword>
<dbReference type="InterPro" id="IPR042509">
    <property type="entry name" value="ZCCHC3"/>
</dbReference>
<dbReference type="Pfam" id="PF00098">
    <property type="entry name" value="zf-CCHC"/>
    <property type="match status" value="1"/>
</dbReference>
<feature type="compositionally biased region" description="Basic and acidic residues" evidence="2">
    <location>
        <begin position="981"/>
        <end position="1010"/>
    </location>
</feature>
<organism evidence="5 6">
    <name type="scientific">Salmo salar</name>
    <name type="common">Atlantic salmon</name>
    <dbReference type="NCBI Taxonomy" id="8030"/>
    <lineage>
        <taxon>Eukaryota</taxon>
        <taxon>Metazoa</taxon>
        <taxon>Chordata</taxon>
        <taxon>Craniata</taxon>
        <taxon>Vertebrata</taxon>
        <taxon>Euteleostomi</taxon>
        <taxon>Actinopterygii</taxon>
        <taxon>Neopterygii</taxon>
        <taxon>Teleostei</taxon>
        <taxon>Protacanthopterygii</taxon>
        <taxon>Salmoniformes</taxon>
        <taxon>Salmonidae</taxon>
        <taxon>Salmoninae</taxon>
        <taxon>Salmo</taxon>
    </lineage>
</organism>
<dbReference type="PANTHER" id="PTHR22639">
    <property type="entry name" value="GAG-RELATED PROTEIN"/>
    <property type="match status" value="1"/>
</dbReference>
<evidence type="ECO:0000256" key="1">
    <source>
        <dbReference type="PROSITE-ProRule" id="PRU00047"/>
    </source>
</evidence>
<dbReference type="Pfam" id="PF23057">
    <property type="entry name" value="RBD_ZCCHC3_1st"/>
    <property type="match status" value="1"/>
</dbReference>
<dbReference type="Gene3D" id="4.10.60.10">
    <property type="entry name" value="Zinc finger, CCHC-type"/>
    <property type="match status" value="1"/>
</dbReference>
<feature type="region of interest" description="Disordered" evidence="2">
    <location>
        <begin position="964"/>
        <end position="1057"/>
    </location>
</feature>
<evidence type="ECO:0000313" key="6">
    <source>
        <dbReference type="RefSeq" id="XP_045569455.1"/>
    </source>
</evidence>
<sequence>MANNYNVPPRFDEKRSYESWKNELGIWTRVTNLDAKKQALAVVLSLEGRARDTALEISVEDFNNDDGMGTLIRALDSVFLKEEKDRAYEAYSNFDSVSRDISVAMTDYIIDFEQRYNRMRKYDMVLPDAVLAFKLLDTACLDGREKQLALTACTVLTFASMKSALKIIFGEKTSVAPLTDGMQASDGAYYTEQQRKGAKKSRSQDNLKRAPFPGTNPLDKYGRRSKCAVCQSTYHWVKDCPHKNEQVKLTEENVNTDIEQCNITLFSNESASDTEIFIVESLGSAVIDTACTRTVCGAKWLDSYVSELNMKEVQNMIDTPSNRAFKFGDGRIVHSTKRVKIPAKIGQTKCHIETEVVPTDIPLLLSKASLKKAGAVLDIKNDKAVMFKQPVTLELTPSGHYCVNILDKDITQSPCKNEIRTDTEHMEILTVTENMNTKEKHKVLLKLHKQFGHATVDRLQKLLSSSGNNDDESISILQQIVNNCETCQKYSKPKPKPAVGLPLASKYNETVAVDLHELAPSVWYLHIIDHFTRFSAGSIVNTKKPSDIVRHFMHSWVSVQGPPQKLYSDNGGEFNNNEIREMAEKFNMEVKTTAAYSPWSNGLLERHNQTLTEIMLKVKQDNGCDWNTALDWALMAKNSMHNVHGYSPYQLVFGQNANLPSVLVDKPPAPEGASVSAWVGQHLSALHAARKAFTEAECSERIRRALRKQLRPTDEKYETGDKVYYKRVDCQEWKGPGVVIGQDGVVIFVRHGGIIVRVNCILTLPYGKGFDVSFAGASFLKEFWGKLQNAQNTQGPLAAMFEVIKLTDNSIKTVIVREGSRWDLDRGLEGHCPAEGGPRGYGGLKAIPSTIVLGENRGHVHYQDQPKLCRKCGEHGHLADACDKVVCMKCREVGHRYEDCTNGRSCNLCGERSHLIRSCPSSWANKVRAGRMEAAAADWASERQREKVVVATVAVVEVVHDDSVGNDTVKRGGYGRGGETLGEHLPLRKRNAEELSDHEQGEEKKGKLEWESSQGEDESRVFPPNSPNQQSFLNPVLTSSPYRPPLPRREREKGSEK</sequence>
<evidence type="ECO:0000313" key="5">
    <source>
        <dbReference type="Proteomes" id="UP001652741"/>
    </source>
</evidence>
<evidence type="ECO:0000259" key="4">
    <source>
        <dbReference type="PROSITE" id="PS50994"/>
    </source>
</evidence>
<dbReference type="SUPFAM" id="SSF57756">
    <property type="entry name" value="Retrovirus zinc finger-like domains"/>
    <property type="match status" value="1"/>
</dbReference>
<keyword evidence="5" id="KW-1185">Reference proteome</keyword>
<accession>A0ABM3EEF6</accession>
<dbReference type="InterPro" id="IPR057810">
    <property type="entry name" value="RBD_ZCCHC3_1st"/>
</dbReference>
<dbReference type="RefSeq" id="XP_045569455.1">
    <property type="nucleotide sequence ID" value="XM_045713499.1"/>
</dbReference>
<feature type="domain" description="CCHC-type" evidence="3">
    <location>
        <begin position="869"/>
        <end position="884"/>
    </location>
</feature>
<dbReference type="PROSITE" id="PS50158">
    <property type="entry name" value="ZF_CCHC"/>
    <property type="match status" value="1"/>
</dbReference>
<dbReference type="InterPro" id="IPR036397">
    <property type="entry name" value="RNaseH_sf"/>
</dbReference>
<gene>
    <name evidence="6" type="primary">LOC123738752</name>
</gene>
<dbReference type="InterPro" id="IPR012337">
    <property type="entry name" value="RNaseH-like_sf"/>
</dbReference>